<dbReference type="Proteomes" id="UP001060085">
    <property type="component" value="Linkage Group LG05"/>
</dbReference>
<reference evidence="2" key="1">
    <citation type="journal article" date="2023" name="Nat. Plants">
        <title>Single-cell RNA sequencing provides a high-resolution roadmap for understanding the multicellular compartmentation of specialized metabolism.</title>
        <authorList>
            <person name="Sun S."/>
            <person name="Shen X."/>
            <person name="Li Y."/>
            <person name="Li Y."/>
            <person name="Wang S."/>
            <person name="Li R."/>
            <person name="Zhang H."/>
            <person name="Shen G."/>
            <person name="Guo B."/>
            <person name="Wei J."/>
            <person name="Xu J."/>
            <person name="St-Pierre B."/>
            <person name="Chen S."/>
            <person name="Sun C."/>
        </authorList>
    </citation>
    <scope>NUCLEOTIDE SEQUENCE [LARGE SCALE GENOMIC DNA]</scope>
</reference>
<accession>A0ACC0AJC0</accession>
<organism evidence="1 2">
    <name type="scientific">Catharanthus roseus</name>
    <name type="common">Madagascar periwinkle</name>
    <name type="synonym">Vinca rosea</name>
    <dbReference type="NCBI Taxonomy" id="4058"/>
    <lineage>
        <taxon>Eukaryota</taxon>
        <taxon>Viridiplantae</taxon>
        <taxon>Streptophyta</taxon>
        <taxon>Embryophyta</taxon>
        <taxon>Tracheophyta</taxon>
        <taxon>Spermatophyta</taxon>
        <taxon>Magnoliopsida</taxon>
        <taxon>eudicotyledons</taxon>
        <taxon>Gunneridae</taxon>
        <taxon>Pentapetalae</taxon>
        <taxon>asterids</taxon>
        <taxon>lamiids</taxon>
        <taxon>Gentianales</taxon>
        <taxon>Apocynaceae</taxon>
        <taxon>Rauvolfioideae</taxon>
        <taxon>Vinceae</taxon>
        <taxon>Catharanthinae</taxon>
        <taxon>Catharanthus</taxon>
    </lineage>
</organism>
<keyword evidence="2" id="KW-1185">Reference proteome</keyword>
<protein>
    <submittedName>
        <fullName evidence="1">Uncharacterized protein</fullName>
    </submittedName>
</protein>
<dbReference type="EMBL" id="CM044705">
    <property type="protein sequence ID" value="KAI5660709.1"/>
    <property type="molecule type" value="Genomic_DNA"/>
</dbReference>
<evidence type="ECO:0000313" key="1">
    <source>
        <dbReference type="EMBL" id="KAI5660709.1"/>
    </source>
</evidence>
<sequence length="650" mass="74211">MANSSDDNAMMKRIMATHGLGNHEITVHPILEVIKCIVERRAVAGRNYYVLDRILRKGLANNINSISNILENCGGNNQDVQETILEIFKAVSELSWDAKGVIVFAAFAVNYGEFLLIQELRSMNDSIANTIAILLQMPQINDSTLNLTAMSNLTKGLLQFITYIYELKHFKSEEIESHIPTAIYWMVRSVVICQLQISKFSESGFSEYIPSYGDDWELSTLESKIMQLRYQFGHLKDLAEKKRVKEMYQKLVNLFEETHDDNKEILEALFGGSILHKGQNNTDVGIGSLAKKSLFLYISRLNPSNVEVSALMKMYNQRKSPNESNYDIIWLPIADIRDQTNQKYFDNNRKNMPWFSLQFPSLEAHVIDYINNFWSFKEEKRSIIVALNPKGKVVHTNALYMIAIWGSKVLDYSMKEEELLASLMESWRLLELLVNGIEAPITQWISEGMLVCLYGGEDIEWIREFTTTVKSVAQKCQFTAIRMVYRGTIIERKLKQINMNMSETISHTVSESKLFLFRLQCLWHIIAQKGKSAHADIIKEVLMFRSFACSGRGWAIIINNNKNGEMAKAMGDTMMQCLSEFDDWKSEVEKKGFVGALDEQIHKIHTIKGCNKVLIPAADIGILKTMSCFECGRMMEAFTTFLCCGDESGL</sequence>
<proteinExistence type="predicted"/>
<name>A0ACC0AJC0_CATRO</name>
<evidence type="ECO:0000313" key="2">
    <source>
        <dbReference type="Proteomes" id="UP001060085"/>
    </source>
</evidence>
<gene>
    <name evidence="1" type="ORF">M9H77_20032</name>
</gene>
<comment type="caution">
    <text evidence="1">The sequence shown here is derived from an EMBL/GenBank/DDBJ whole genome shotgun (WGS) entry which is preliminary data.</text>
</comment>